<dbReference type="Proteomes" id="UP000284657">
    <property type="component" value="Unassembled WGS sequence"/>
</dbReference>
<proteinExistence type="predicted"/>
<name>A0A3F2RPX7_9STRA</name>
<keyword evidence="1" id="KW-0175">Coiled coil</keyword>
<sequence length="395" mass="44537">MSPNRRRGPKITWSEDDDVRLCRAYVSSTQSEDGTEHVKNMWVRVHEIYNSIVEEEEPSAAPRAMSALQTHWATLLRPDLALFMALLVQVENEGHGSWTQEDLMLEANNRFDATKEEEKAAQMHQYEEAKQKAEATGETPPPKPRGKIKPFRYPRCIPILRESKRFMRSVLSEKKDPIAASRKRSRRSLIPNEAEETVDASDPGSDDNTEQIKQTEELVPRHNARNARTKHRVESLERQSPAVQSPSSSIESDEEVTPTAAVAVPTTTVSPLVASVVAPVVMTRVVAPSSTEQRNISRSDTMNGNHALLKEKTLNEQRELEEADYRLKLLAELRGVVETIAQLSNQLVNGAVTLMAVDAQIKSGPTLTEEVKEDLQFFREQKRRLKQELDVIETS</sequence>
<reference evidence="5 6" key="1">
    <citation type="submission" date="2018-07" db="EMBL/GenBank/DDBJ databases">
        <title>Genome sequencing of oomycete isolates from Chile give support for New Zealand origin for Phytophthora kernoviae and make available the first Nothophytophthora sp. genome.</title>
        <authorList>
            <person name="Studholme D.J."/>
            <person name="Sanfuentes E."/>
            <person name="Panda P."/>
            <person name="Hill R."/>
            <person name="Sambles C."/>
            <person name="Grant M."/>
            <person name="Williams N.M."/>
            <person name="Mcdougal R.L."/>
        </authorList>
    </citation>
    <scope>NUCLEOTIDE SEQUENCE [LARGE SCALE GENOMIC DNA]</scope>
    <source>
        <strain evidence="4">Chile6</strain>
        <strain evidence="3">Chile7</strain>
    </source>
</reference>
<evidence type="ECO:0000313" key="4">
    <source>
        <dbReference type="EMBL" id="RLN61969.1"/>
    </source>
</evidence>
<dbReference type="EMBL" id="MBAD02001762">
    <property type="protein sequence ID" value="RLN52017.1"/>
    <property type="molecule type" value="Genomic_DNA"/>
</dbReference>
<feature type="compositionally biased region" description="Acidic residues" evidence="2">
    <location>
        <begin position="193"/>
        <end position="209"/>
    </location>
</feature>
<feature type="compositionally biased region" description="Basic and acidic residues" evidence="2">
    <location>
        <begin position="115"/>
        <end position="135"/>
    </location>
</feature>
<dbReference type="Proteomes" id="UP000277300">
    <property type="component" value="Unassembled WGS sequence"/>
</dbReference>
<evidence type="ECO:0000256" key="2">
    <source>
        <dbReference type="SAM" id="MobiDB-lite"/>
    </source>
</evidence>
<accession>A0A3F2RPX7</accession>
<evidence type="ECO:0000313" key="3">
    <source>
        <dbReference type="EMBL" id="RLN52017.1"/>
    </source>
</evidence>
<gene>
    <name evidence="3" type="ORF">BBJ29_007842</name>
    <name evidence="4" type="ORF">BBP00_00005055</name>
</gene>
<feature type="compositionally biased region" description="Basic residues" evidence="2">
    <location>
        <begin position="222"/>
        <end position="231"/>
    </location>
</feature>
<dbReference type="EMBL" id="MBDO02000137">
    <property type="protein sequence ID" value="RLN61969.1"/>
    <property type="molecule type" value="Genomic_DNA"/>
</dbReference>
<feature type="compositionally biased region" description="Polar residues" evidence="2">
    <location>
        <begin position="241"/>
        <end position="250"/>
    </location>
</feature>
<feature type="region of interest" description="Disordered" evidence="2">
    <location>
        <begin position="115"/>
        <end position="152"/>
    </location>
</feature>
<evidence type="ECO:0000313" key="5">
    <source>
        <dbReference type="Proteomes" id="UP000277300"/>
    </source>
</evidence>
<evidence type="ECO:0000256" key="1">
    <source>
        <dbReference type="SAM" id="Coils"/>
    </source>
</evidence>
<dbReference type="OrthoDB" id="165914at2759"/>
<dbReference type="PANTHER" id="PTHR45125">
    <property type="entry name" value="F21J9.4-RELATED"/>
    <property type="match status" value="1"/>
</dbReference>
<feature type="region of interest" description="Disordered" evidence="2">
    <location>
        <begin position="176"/>
        <end position="256"/>
    </location>
</feature>
<feature type="coiled-coil region" evidence="1">
    <location>
        <begin position="368"/>
        <end position="395"/>
    </location>
</feature>
<protein>
    <submittedName>
        <fullName evidence="4">Uncharacterized protein</fullName>
    </submittedName>
</protein>
<comment type="caution">
    <text evidence="4">The sequence shown here is derived from an EMBL/GenBank/DDBJ whole genome shotgun (WGS) entry which is preliminary data.</text>
</comment>
<evidence type="ECO:0000313" key="6">
    <source>
        <dbReference type="Proteomes" id="UP000284657"/>
    </source>
</evidence>
<dbReference type="AlphaFoldDB" id="A0A3F2RPX7"/>
<organism evidence="4 5">
    <name type="scientific">Phytophthora kernoviae</name>
    <dbReference type="NCBI Taxonomy" id="325452"/>
    <lineage>
        <taxon>Eukaryota</taxon>
        <taxon>Sar</taxon>
        <taxon>Stramenopiles</taxon>
        <taxon>Oomycota</taxon>
        <taxon>Peronosporomycetes</taxon>
        <taxon>Peronosporales</taxon>
        <taxon>Peronosporaceae</taxon>
        <taxon>Phytophthora</taxon>
    </lineage>
</organism>
<dbReference type="PANTHER" id="PTHR45125:SF3">
    <property type="entry name" value="NO-APICAL-MERISTEM-ASSOCIATED CARBOXY-TERMINAL DOMAIN PROTEIN"/>
    <property type="match status" value="1"/>
</dbReference>